<evidence type="ECO:0000313" key="2">
    <source>
        <dbReference type="Proteomes" id="UP000736335"/>
    </source>
</evidence>
<reference evidence="1" key="1">
    <citation type="journal article" date="2020" name="Nat. Commun.">
        <title>Large-scale genome sequencing of mycorrhizal fungi provides insights into the early evolution of symbiotic traits.</title>
        <authorList>
            <person name="Miyauchi S."/>
            <person name="Kiss E."/>
            <person name="Kuo A."/>
            <person name="Drula E."/>
            <person name="Kohler A."/>
            <person name="Sanchez-Garcia M."/>
            <person name="Morin E."/>
            <person name="Andreopoulos B."/>
            <person name="Barry K.W."/>
            <person name="Bonito G."/>
            <person name="Buee M."/>
            <person name="Carver A."/>
            <person name="Chen C."/>
            <person name="Cichocki N."/>
            <person name="Clum A."/>
            <person name="Culley D."/>
            <person name="Crous P.W."/>
            <person name="Fauchery L."/>
            <person name="Girlanda M."/>
            <person name="Hayes R.D."/>
            <person name="Keri Z."/>
            <person name="LaButti K."/>
            <person name="Lipzen A."/>
            <person name="Lombard V."/>
            <person name="Magnuson J."/>
            <person name="Maillard F."/>
            <person name="Murat C."/>
            <person name="Nolan M."/>
            <person name="Ohm R.A."/>
            <person name="Pangilinan J."/>
            <person name="Pereira M.F."/>
            <person name="Perotto S."/>
            <person name="Peter M."/>
            <person name="Pfister S."/>
            <person name="Riley R."/>
            <person name="Sitrit Y."/>
            <person name="Stielow J.B."/>
            <person name="Szollosi G."/>
            <person name="Zifcakova L."/>
            <person name="Stursova M."/>
            <person name="Spatafora J.W."/>
            <person name="Tedersoo L."/>
            <person name="Vaario L.M."/>
            <person name="Yamada A."/>
            <person name="Yan M."/>
            <person name="Wang P."/>
            <person name="Xu J."/>
            <person name="Bruns T."/>
            <person name="Baldrian P."/>
            <person name="Vilgalys R."/>
            <person name="Dunand C."/>
            <person name="Henrissat B."/>
            <person name="Grigoriev I.V."/>
            <person name="Hibbett D."/>
            <person name="Nagy L.G."/>
            <person name="Martin F.M."/>
        </authorList>
    </citation>
    <scope>NUCLEOTIDE SEQUENCE</scope>
    <source>
        <strain evidence="1">UH-Tt-Lm1</strain>
    </source>
</reference>
<sequence length="399" mass="45586">MHRDISFLQRFFQVPKLVQLPSAQDAMSSPASTNSNDLVQRDCPAEINIVSIRALEAQIKEHEMAIVRLKRARNSFLNVSRLPPEILGNIFRWNVTREFDFERLEEGSHDFLLVCHHWFEVASRTPELWSFWGDNLQDWQKQHLRHPMAPLDLVFNGSSLRCVPTLNDSLKNALQDRAARDTIRRIHLTANDSELLDSIISLLASCESDGIRSSGVQSIILRDHSEYTSVDVSDFFAHHRFPELRCLQLDNFTTSSWDFLTSRTSVLTTLVLITQLAPIVTSPQILSILRSNPSLQKITLYECSVPEDGGDKSPRVPLTHLRELALAGPPQDVFTLLHQLDYPINLDEFFLKLTHSMVEDISTIIGPFLRDHLRRRGRSQRGLELSLSSEDTIQFSVKD</sequence>
<dbReference type="SUPFAM" id="SSF52047">
    <property type="entry name" value="RNI-like"/>
    <property type="match status" value="1"/>
</dbReference>
<protein>
    <recommendedName>
        <fullName evidence="3">F-box domain-containing protein</fullName>
    </recommendedName>
</protein>
<evidence type="ECO:0008006" key="3">
    <source>
        <dbReference type="Google" id="ProtNLM"/>
    </source>
</evidence>
<dbReference type="Proteomes" id="UP000736335">
    <property type="component" value="Unassembled WGS sequence"/>
</dbReference>
<reference evidence="1" key="2">
    <citation type="submission" date="2020-11" db="EMBL/GenBank/DDBJ databases">
        <authorList>
            <consortium name="DOE Joint Genome Institute"/>
            <person name="Kuo A."/>
            <person name="Miyauchi S."/>
            <person name="Kiss E."/>
            <person name="Drula E."/>
            <person name="Kohler A."/>
            <person name="Sanchez-Garcia M."/>
            <person name="Andreopoulos B."/>
            <person name="Barry K.W."/>
            <person name="Bonito G."/>
            <person name="Buee M."/>
            <person name="Carver A."/>
            <person name="Chen C."/>
            <person name="Cichocki N."/>
            <person name="Clum A."/>
            <person name="Culley D."/>
            <person name="Crous P.W."/>
            <person name="Fauchery L."/>
            <person name="Girlanda M."/>
            <person name="Hayes R."/>
            <person name="Keri Z."/>
            <person name="Labutti K."/>
            <person name="Lipzen A."/>
            <person name="Lombard V."/>
            <person name="Magnuson J."/>
            <person name="Maillard F."/>
            <person name="Morin E."/>
            <person name="Murat C."/>
            <person name="Nolan M."/>
            <person name="Ohm R."/>
            <person name="Pangilinan J."/>
            <person name="Pereira M."/>
            <person name="Perotto S."/>
            <person name="Peter M."/>
            <person name="Riley R."/>
            <person name="Sitrit Y."/>
            <person name="Stielow B."/>
            <person name="Szollosi G."/>
            <person name="Zifcakova L."/>
            <person name="Stursova M."/>
            <person name="Spatafora J.W."/>
            <person name="Tedersoo L."/>
            <person name="Vaario L.-M."/>
            <person name="Yamada A."/>
            <person name="Yan M."/>
            <person name="Wang P."/>
            <person name="Xu J."/>
            <person name="Bruns T."/>
            <person name="Baldrian P."/>
            <person name="Vilgalys R."/>
            <person name="Henrissat B."/>
            <person name="Grigoriev I.V."/>
            <person name="Hibbett D."/>
            <person name="Nagy L.G."/>
            <person name="Martin F.M."/>
        </authorList>
    </citation>
    <scope>NUCLEOTIDE SEQUENCE</scope>
    <source>
        <strain evidence="1">UH-Tt-Lm1</strain>
    </source>
</reference>
<proteinExistence type="predicted"/>
<name>A0A9P6L6M8_9AGAM</name>
<dbReference type="AlphaFoldDB" id="A0A9P6L6M8"/>
<dbReference type="EMBL" id="WIUZ02000007">
    <property type="protein sequence ID" value="KAF9785005.1"/>
    <property type="molecule type" value="Genomic_DNA"/>
</dbReference>
<gene>
    <name evidence="1" type="ORF">BJ322DRAFT_802462</name>
</gene>
<organism evidence="1 2">
    <name type="scientific">Thelephora terrestris</name>
    <dbReference type="NCBI Taxonomy" id="56493"/>
    <lineage>
        <taxon>Eukaryota</taxon>
        <taxon>Fungi</taxon>
        <taxon>Dikarya</taxon>
        <taxon>Basidiomycota</taxon>
        <taxon>Agaricomycotina</taxon>
        <taxon>Agaricomycetes</taxon>
        <taxon>Thelephorales</taxon>
        <taxon>Thelephoraceae</taxon>
        <taxon>Thelephora</taxon>
    </lineage>
</organism>
<keyword evidence="2" id="KW-1185">Reference proteome</keyword>
<evidence type="ECO:0000313" key="1">
    <source>
        <dbReference type="EMBL" id="KAF9785005.1"/>
    </source>
</evidence>
<comment type="caution">
    <text evidence="1">The sequence shown here is derived from an EMBL/GenBank/DDBJ whole genome shotgun (WGS) entry which is preliminary data.</text>
</comment>
<accession>A0A9P6L6M8</accession>
<dbReference type="OrthoDB" id="3221235at2759"/>